<dbReference type="EMBL" id="KZ613510">
    <property type="protein sequence ID" value="PMD15883.1"/>
    <property type="molecule type" value="Genomic_DNA"/>
</dbReference>
<accession>A0A2J6PPB9</accession>
<evidence type="ECO:0000259" key="1">
    <source>
        <dbReference type="PROSITE" id="PS50011"/>
    </source>
</evidence>
<dbReference type="GO" id="GO:0004672">
    <property type="term" value="F:protein kinase activity"/>
    <property type="evidence" value="ECO:0007669"/>
    <property type="project" value="InterPro"/>
</dbReference>
<sequence length="158" mass="18182">PENEVLYRWALQAAEALEFAHSLGVFNSDIHCVNFFLDRNLDLKVGDWAGASIDESRSQSSYRLRYRLFDVDGKDVPRAKGISGSTEIFAFGTALYFMVACQDIWPELKEPEDRDEIRRRLMAREFPDTTVLPVLGDVISKCWNLRFMSMTEVKHAIE</sequence>
<dbReference type="InterPro" id="IPR000719">
    <property type="entry name" value="Prot_kinase_dom"/>
</dbReference>
<name>A0A2J6PPB9_9HELO</name>
<dbReference type="AlphaFoldDB" id="A0A2J6PPB9"/>
<dbReference type="InterPro" id="IPR011009">
    <property type="entry name" value="Kinase-like_dom_sf"/>
</dbReference>
<protein>
    <recommendedName>
        <fullName evidence="1">Protein kinase domain-containing protein</fullName>
    </recommendedName>
</protein>
<evidence type="ECO:0000313" key="2">
    <source>
        <dbReference type="EMBL" id="PMD15883.1"/>
    </source>
</evidence>
<feature type="non-terminal residue" evidence="2">
    <location>
        <position position="158"/>
    </location>
</feature>
<dbReference type="Proteomes" id="UP000235672">
    <property type="component" value="Unassembled WGS sequence"/>
</dbReference>
<feature type="non-terminal residue" evidence="2">
    <location>
        <position position="1"/>
    </location>
</feature>
<evidence type="ECO:0000313" key="3">
    <source>
        <dbReference type="Proteomes" id="UP000235672"/>
    </source>
</evidence>
<dbReference type="STRING" id="1745343.A0A2J6PPB9"/>
<organism evidence="2 3">
    <name type="scientific">Hyaloscypha hepaticicola</name>
    <dbReference type="NCBI Taxonomy" id="2082293"/>
    <lineage>
        <taxon>Eukaryota</taxon>
        <taxon>Fungi</taxon>
        <taxon>Dikarya</taxon>
        <taxon>Ascomycota</taxon>
        <taxon>Pezizomycotina</taxon>
        <taxon>Leotiomycetes</taxon>
        <taxon>Helotiales</taxon>
        <taxon>Hyaloscyphaceae</taxon>
        <taxon>Hyaloscypha</taxon>
    </lineage>
</organism>
<gene>
    <name evidence="2" type="ORF">NA56DRAFT_534308</name>
</gene>
<keyword evidence="3" id="KW-1185">Reference proteome</keyword>
<proteinExistence type="predicted"/>
<dbReference type="Gene3D" id="1.10.510.10">
    <property type="entry name" value="Transferase(Phosphotransferase) domain 1"/>
    <property type="match status" value="1"/>
</dbReference>
<dbReference type="OrthoDB" id="1668230at2759"/>
<dbReference type="SUPFAM" id="SSF56112">
    <property type="entry name" value="Protein kinase-like (PK-like)"/>
    <property type="match status" value="1"/>
</dbReference>
<dbReference type="PROSITE" id="PS50011">
    <property type="entry name" value="PROTEIN_KINASE_DOM"/>
    <property type="match status" value="1"/>
</dbReference>
<reference evidence="2 3" key="1">
    <citation type="submission" date="2016-05" db="EMBL/GenBank/DDBJ databases">
        <title>A degradative enzymes factory behind the ericoid mycorrhizal symbiosis.</title>
        <authorList>
            <consortium name="DOE Joint Genome Institute"/>
            <person name="Martino E."/>
            <person name="Morin E."/>
            <person name="Grelet G."/>
            <person name="Kuo A."/>
            <person name="Kohler A."/>
            <person name="Daghino S."/>
            <person name="Barry K."/>
            <person name="Choi C."/>
            <person name="Cichocki N."/>
            <person name="Clum A."/>
            <person name="Copeland A."/>
            <person name="Hainaut M."/>
            <person name="Haridas S."/>
            <person name="Labutti K."/>
            <person name="Lindquist E."/>
            <person name="Lipzen A."/>
            <person name="Khouja H.-R."/>
            <person name="Murat C."/>
            <person name="Ohm R."/>
            <person name="Olson A."/>
            <person name="Spatafora J."/>
            <person name="Veneault-Fourrey C."/>
            <person name="Henrissat B."/>
            <person name="Grigoriev I."/>
            <person name="Martin F."/>
            <person name="Perotto S."/>
        </authorList>
    </citation>
    <scope>NUCLEOTIDE SEQUENCE [LARGE SCALE GENOMIC DNA]</scope>
    <source>
        <strain evidence="2 3">UAMH 7357</strain>
    </source>
</reference>
<dbReference type="GO" id="GO:0005524">
    <property type="term" value="F:ATP binding"/>
    <property type="evidence" value="ECO:0007669"/>
    <property type="project" value="InterPro"/>
</dbReference>
<feature type="domain" description="Protein kinase" evidence="1">
    <location>
        <begin position="1"/>
        <end position="158"/>
    </location>
</feature>